<reference evidence="1" key="1">
    <citation type="journal article" date="2017" name="Nature">
        <title>The sunflower genome provides insights into oil metabolism, flowering and Asterid evolution.</title>
        <authorList>
            <person name="Badouin H."/>
            <person name="Gouzy J."/>
            <person name="Grassa C.J."/>
            <person name="Murat F."/>
            <person name="Staton S.E."/>
            <person name="Cottret L."/>
            <person name="Lelandais-Briere C."/>
            <person name="Owens G.L."/>
            <person name="Carrere S."/>
            <person name="Mayjonade B."/>
            <person name="Legrand L."/>
            <person name="Gill N."/>
            <person name="Kane N.C."/>
            <person name="Bowers J.E."/>
            <person name="Hubner S."/>
            <person name="Bellec A."/>
            <person name="Berard A."/>
            <person name="Berges H."/>
            <person name="Blanchet N."/>
            <person name="Boniface M.C."/>
            <person name="Brunel D."/>
            <person name="Catrice O."/>
            <person name="Chaidir N."/>
            <person name="Claudel C."/>
            <person name="Donnadieu C."/>
            <person name="Faraut T."/>
            <person name="Fievet G."/>
            <person name="Helmstetter N."/>
            <person name="King M."/>
            <person name="Knapp S.J."/>
            <person name="Lai Z."/>
            <person name="Le Paslier M.C."/>
            <person name="Lippi Y."/>
            <person name="Lorenzon L."/>
            <person name="Mandel J.R."/>
            <person name="Marage G."/>
            <person name="Marchand G."/>
            <person name="Marquand E."/>
            <person name="Bret-Mestries E."/>
            <person name="Morien E."/>
            <person name="Nambeesan S."/>
            <person name="Nguyen T."/>
            <person name="Pegot-Espagnet P."/>
            <person name="Pouilly N."/>
            <person name="Raftis F."/>
            <person name="Sallet E."/>
            <person name="Schiex T."/>
            <person name="Thomas J."/>
            <person name="Vandecasteele C."/>
            <person name="Vares D."/>
            <person name="Vear F."/>
            <person name="Vautrin S."/>
            <person name="Crespi M."/>
            <person name="Mangin B."/>
            <person name="Burke J.M."/>
            <person name="Salse J."/>
            <person name="Munos S."/>
            <person name="Vincourt P."/>
            <person name="Rieseberg L.H."/>
            <person name="Langlade N.B."/>
        </authorList>
    </citation>
    <scope>NUCLEOTIDE SEQUENCE</scope>
    <source>
        <tissue evidence="1">Leaves</tissue>
    </source>
</reference>
<dbReference type="AlphaFoldDB" id="A0A9K3NLV5"/>
<keyword evidence="2" id="KW-1185">Reference proteome</keyword>
<accession>A0A9K3NLV5</accession>
<sequence length="60" mass="6833">MVLPMRFHRYRISTAPVHTTVVAALLCCELLGHSPPRLFHRSPPSATATVRDHHRAFIFI</sequence>
<dbReference type="Gramene" id="mRNA:HanXRQr2_Chr05g0204291">
    <property type="protein sequence ID" value="CDS:HanXRQr2_Chr05g0204291.1"/>
    <property type="gene ID" value="HanXRQr2_Chr05g0204291"/>
</dbReference>
<evidence type="ECO:0000313" key="2">
    <source>
        <dbReference type="Proteomes" id="UP000215914"/>
    </source>
</evidence>
<comment type="caution">
    <text evidence="1">The sequence shown here is derived from an EMBL/GenBank/DDBJ whole genome shotgun (WGS) entry which is preliminary data.</text>
</comment>
<dbReference type="EMBL" id="MNCJ02000320">
    <property type="protein sequence ID" value="KAF5805039.1"/>
    <property type="molecule type" value="Genomic_DNA"/>
</dbReference>
<proteinExistence type="predicted"/>
<protein>
    <submittedName>
        <fullName evidence="1">Uncharacterized protein</fullName>
    </submittedName>
</protein>
<gene>
    <name evidence="1" type="ORF">HanXRQr2_Chr05g0204291</name>
</gene>
<organism evidence="1 2">
    <name type="scientific">Helianthus annuus</name>
    <name type="common">Common sunflower</name>
    <dbReference type="NCBI Taxonomy" id="4232"/>
    <lineage>
        <taxon>Eukaryota</taxon>
        <taxon>Viridiplantae</taxon>
        <taxon>Streptophyta</taxon>
        <taxon>Embryophyta</taxon>
        <taxon>Tracheophyta</taxon>
        <taxon>Spermatophyta</taxon>
        <taxon>Magnoliopsida</taxon>
        <taxon>eudicotyledons</taxon>
        <taxon>Gunneridae</taxon>
        <taxon>Pentapetalae</taxon>
        <taxon>asterids</taxon>
        <taxon>campanulids</taxon>
        <taxon>Asterales</taxon>
        <taxon>Asteraceae</taxon>
        <taxon>Asteroideae</taxon>
        <taxon>Heliantheae alliance</taxon>
        <taxon>Heliantheae</taxon>
        <taxon>Helianthus</taxon>
    </lineage>
</organism>
<reference evidence="1" key="2">
    <citation type="submission" date="2020-06" db="EMBL/GenBank/DDBJ databases">
        <title>Helianthus annuus Genome sequencing and assembly Release 2.</title>
        <authorList>
            <person name="Gouzy J."/>
            <person name="Langlade N."/>
            <person name="Munos S."/>
        </authorList>
    </citation>
    <scope>NUCLEOTIDE SEQUENCE</scope>
    <source>
        <tissue evidence="1">Leaves</tissue>
    </source>
</reference>
<name>A0A9K3NLV5_HELAN</name>
<evidence type="ECO:0000313" key="1">
    <source>
        <dbReference type="EMBL" id="KAF5805039.1"/>
    </source>
</evidence>
<dbReference type="Proteomes" id="UP000215914">
    <property type="component" value="Unassembled WGS sequence"/>
</dbReference>